<dbReference type="AlphaFoldDB" id="A0A6A6QQ01"/>
<dbReference type="InterPro" id="IPR020846">
    <property type="entry name" value="MFS_dom"/>
</dbReference>
<evidence type="ECO:0000256" key="2">
    <source>
        <dbReference type="ARBA" id="ARBA00006727"/>
    </source>
</evidence>
<feature type="transmembrane region" description="Helical" evidence="4">
    <location>
        <begin position="451"/>
        <end position="473"/>
    </location>
</feature>
<dbReference type="InterPro" id="IPR050327">
    <property type="entry name" value="Proton-linked_MCT"/>
</dbReference>
<feature type="transmembrane region" description="Helical" evidence="4">
    <location>
        <begin position="152"/>
        <end position="170"/>
    </location>
</feature>
<dbReference type="InterPro" id="IPR011701">
    <property type="entry name" value="MFS"/>
</dbReference>
<feature type="transmembrane region" description="Helical" evidence="4">
    <location>
        <begin position="207"/>
        <end position="228"/>
    </location>
</feature>
<feature type="transmembrane region" description="Helical" evidence="4">
    <location>
        <begin position="240"/>
        <end position="260"/>
    </location>
</feature>
<sequence length="481" mass="50381">MSQTELQTITASHHNSRSHPSTPNIQPQNEIRPISHTSLQSNAGTHETPRRLSDDERLQTTAETPDSTNVTTAIPDGGPGWTIVAACSTMTFWFNGYSTAWGVLQTALLSSSLSATTPATISFVGTLSIGICVAFGLFNVRVMRLFGARNTALFGMLLFGAGLIAASFTTTNLGGMFGTAGVLSGVGSVFLYGICNILPTQYFSTKLGLANGLVKAGGGLGGTVLSLAGDALIRHVGIAWTFRILGLLMLATGLPAAWLVKEREGARLRRSQFVEWSMFRSVPFTAVFIAASLATFALFVPPFFLPLFAKSIGLSSSTGAGLVAGFTLCTTTGRLVAGLLCDKIGPVNMFLLTMLLNAVSMLAIWPVSSTLAPLIIFAMLNGVANGAFFTTMPTVVGTMFGPGRAAVAMSMAITGWTGGYVMGAPIAGYLLQAAGGKVDGGVQGVEVYRPAIYYAGGVALASSFIVLIARLAMDRKIIKRM</sequence>
<name>A0A6A6QQ01_9PEZI</name>
<evidence type="ECO:0000313" key="7">
    <source>
        <dbReference type="Proteomes" id="UP000799750"/>
    </source>
</evidence>
<accession>A0A6A6QQ01</accession>
<dbReference type="Proteomes" id="UP000799750">
    <property type="component" value="Unassembled WGS sequence"/>
</dbReference>
<feature type="region of interest" description="Disordered" evidence="3">
    <location>
        <begin position="1"/>
        <end position="74"/>
    </location>
</feature>
<feature type="compositionally biased region" description="Polar residues" evidence="3">
    <location>
        <begin position="59"/>
        <end position="72"/>
    </location>
</feature>
<dbReference type="InterPro" id="IPR036259">
    <property type="entry name" value="MFS_trans_sf"/>
</dbReference>
<evidence type="ECO:0000313" key="6">
    <source>
        <dbReference type="EMBL" id="KAF2494461.1"/>
    </source>
</evidence>
<reference evidence="6" key="1">
    <citation type="journal article" date="2020" name="Stud. Mycol.">
        <title>101 Dothideomycetes genomes: a test case for predicting lifestyles and emergence of pathogens.</title>
        <authorList>
            <person name="Haridas S."/>
            <person name="Albert R."/>
            <person name="Binder M."/>
            <person name="Bloem J."/>
            <person name="Labutti K."/>
            <person name="Salamov A."/>
            <person name="Andreopoulos B."/>
            <person name="Baker S."/>
            <person name="Barry K."/>
            <person name="Bills G."/>
            <person name="Bluhm B."/>
            <person name="Cannon C."/>
            <person name="Castanera R."/>
            <person name="Culley D."/>
            <person name="Daum C."/>
            <person name="Ezra D."/>
            <person name="Gonzalez J."/>
            <person name="Henrissat B."/>
            <person name="Kuo A."/>
            <person name="Liang C."/>
            <person name="Lipzen A."/>
            <person name="Lutzoni F."/>
            <person name="Magnuson J."/>
            <person name="Mondo S."/>
            <person name="Nolan M."/>
            <person name="Ohm R."/>
            <person name="Pangilinan J."/>
            <person name="Park H.-J."/>
            <person name="Ramirez L."/>
            <person name="Alfaro M."/>
            <person name="Sun H."/>
            <person name="Tritt A."/>
            <person name="Yoshinaga Y."/>
            <person name="Zwiers L.-H."/>
            <person name="Turgeon B."/>
            <person name="Goodwin S."/>
            <person name="Spatafora J."/>
            <person name="Crous P."/>
            <person name="Grigoriev I."/>
        </authorList>
    </citation>
    <scope>NUCLEOTIDE SEQUENCE</scope>
    <source>
        <strain evidence="6">CBS 269.34</strain>
    </source>
</reference>
<comment type="similarity">
    <text evidence="2">Belongs to the major facilitator superfamily. Monocarboxylate porter (TC 2.A.1.13) family.</text>
</comment>
<dbReference type="OrthoDB" id="6499973at2759"/>
<dbReference type="GO" id="GO:0022857">
    <property type="term" value="F:transmembrane transporter activity"/>
    <property type="evidence" value="ECO:0007669"/>
    <property type="project" value="InterPro"/>
</dbReference>
<organism evidence="6 7">
    <name type="scientific">Lophium mytilinum</name>
    <dbReference type="NCBI Taxonomy" id="390894"/>
    <lineage>
        <taxon>Eukaryota</taxon>
        <taxon>Fungi</taxon>
        <taxon>Dikarya</taxon>
        <taxon>Ascomycota</taxon>
        <taxon>Pezizomycotina</taxon>
        <taxon>Dothideomycetes</taxon>
        <taxon>Pleosporomycetidae</taxon>
        <taxon>Mytilinidiales</taxon>
        <taxon>Mytilinidiaceae</taxon>
        <taxon>Lophium</taxon>
    </lineage>
</organism>
<evidence type="ECO:0000256" key="1">
    <source>
        <dbReference type="ARBA" id="ARBA00004141"/>
    </source>
</evidence>
<feature type="transmembrane region" description="Helical" evidence="4">
    <location>
        <begin position="281"/>
        <end position="305"/>
    </location>
</feature>
<feature type="transmembrane region" description="Helical" evidence="4">
    <location>
        <begin position="176"/>
        <end position="195"/>
    </location>
</feature>
<keyword evidence="4" id="KW-1133">Transmembrane helix</keyword>
<keyword evidence="7" id="KW-1185">Reference proteome</keyword>
<feature type="transmembrane region" description="Helical" evidence="4">
    <location>
        <begin position="119"/>
        <end position="140"/>
    </location>
</feature>
<dbReference type="EMBL" id="MU004190">
    <property type="protein sequence ID" value="KAF2494461.1"/>
    <property type="molecule type" value="Genomic_DNA"/>
</dbReference>
<feature type="transmembrane region" description="Helical" evidence="4">
    <location>
        <begin position="408"/>
        <end position="431"/>
    </location>
</feature>
<dbReference type="GO" id="GO:0016020">
    <property type="term" value="C:membrane"/>
    <property type="evidence" value="ECO:0007669"/>
    <property type="project" value="UniProtKB-SubCell"/>
</dbReference>
<evidence type="ECO:0000259" key="5">
    <source>
        <dbReference type="PROSITE" id="PS50850"/>
    </source>
</evidence>
<proteinExistence type="inferred from homology"/>
<feature type="transmembrane region" description="Helical" evidence="4">
    <location>
        <begin position="317"/>
        <end position="337"/>
    </location>
</feature>
<dbReference type="PROSITE" id="PS50850">
    <property type="entry name" value="MFS"/>
    <property type="match status" value="1"/>
</dbReference>
<dbReference type="Gene3D" id="1.20.1250.20">
    <property type="entry name" value="MFS general substrate transporter like domains"/>
    <property type="match status" value="2"/>
</dbReference>
<evidence type="ECO:0000256" key="4">
    <source>
        <dbReference type="SAM" id="Phobius"/>
    </source>
</evidence>
<keyword evidence="4" id="KW-0812">Transmembrane</keyword>
<feature type="compositionally biased region" description="Basic and acidic residues" evidence="3">
    <location>
        <begin position="47"/>
        <end position="58"/>
    </location>
</feature>
<dbReference type="PANTHER" id="PTHR11360">
    <property type="entry name" value="MONOCARBOXYLATE TRANSPORTER"/>
    <property type="match status" value="1"/>
</dbReference>
<dbReference type="Pfam" id="PF07690">
    <property type="entry name" value="MFS_1"/>
    <property type="match status" value="1"/>
</dbReference>
<feature type="transmembrane region" description="Helical" evidence="4">
    <location>
        <begin position="349"/>
        <end position="368"/>
    </location>
</feature>
<gene>
    <name evidence="6" type="ORF">BU16DRAFT_527552</name>
</gene>
<feature type="compositionally biased region" description="Polar residues" evidence="3">
    <location>
        <begin position="1"/>
        <end position="45"/>
    </location>
</feature>
<feature type="transmembrane region" description="Helical" evidence="4">
    <location>
        <begin position="374"/>
        <end position="396"/>
    </location>
</feature>
<dbReference type="PANTHER" id="PTHR11360:SF305">
    <property type="entry name" value="MAJOR FACILITATOR SUPERFAMILY (MFS) PROFILE DOMAIN-CONTAINING PROTEIN"/>
    <property type="match status" value="1"/>
</dbReference>
<feature type="domain" description="Major facilitator superfamily (MFS) profile" evidence="5">
    <location>
        <begin position="283"/>
        <end position="481"/>
    </location>
</feature>
<keyword evidence="4" id="KW-0472">Membrane</keyword>
<comment type="subcellular location">
    <subcellularLocation>
        <location evidence="1">Membrane</location>
        <topology evidence="1">Multi-pass membrane protein</topology>
    </subcellularLocation>
</comment>
<evidence type="ECO:0000256" key="3">
    <source>
        <dbReference type="SAM" id="MobiDB-lite"/>
    </source>
</evidence>
<dbReference type="SUPFAM" id="SSF103473">
    <property type="entry name" value="MFS general substrate transporter"/>
    <property type="match status" value="1"/>
</dbReference>
<protein>
    <submittedName>
        <fullName evidence="6">MFS general substrate transporter</fullName>
    </submittedName>
</protein>